<feature type="binding site" evidence="15">
    <location>
        <position position="454"/>
    </location>
    <ligand>
        <name>Mg(2+)</name>
        <dbReference type="ChEBI" id="CHEBI:18420"/>
        <note>shared with alpha subunit</note>
    </ligand>
</feature>
<reference evidence="20 21" key="1">
    <citation type="submission" date="2016-12" db="EMBL/GenBank/DDBJ databases">
        <authorList>
            <person name="Song W.-J."/>
            <person name="Kurnit D.M."/>
        </authorList>
    </citation>
    <scope>NUCLEOTIDE SEQUENCE [LARGE SCALE GENOMIC DNA]</scope>
    <source>
        <strain evidence="20 21">IMCC3135</strain>
    </source>
</reference>
<keyword evidence="5 16" id="KW-0820">tRNA-binding</keyword>
<comment type="similarity">
    <text evidence="2 15">Belongs to the phenylalanyl-tRNA synthetase beta subunit family. Type 1 subfamily.</text>
</comment>
<dbReference type="SUPFAM" id="SSF55681">
    <property type="entry name" value="Class II aaRS and biotin synthetases"/>
    <property type="match status" value="1"/>
</dbReference>
<dbReference type="InterPro" id="IPR036690">
    <property type="entry name" value="Fdx_antiC-bd_sf"/>
</dbReference>
<feature type="domain" description="TRNA-binding" evidence="17">
    <location>
        <begin position="39"/>
        <end position="148"/>
    </location>
</feature>
<organism evidence="20 21">
    <name type="scientific">Granulosicoccus antarcticus IMCC3135</name>
    <dbReference type="NCBI Taxonomy" id="1192854"/>
    <lineage>
        <taxon>Bacteria</taxon>
        <taxon>Pseudomonadati</taxon>
        <taxon>Pseudomonadota</taxon>
        <taxon>Gammaproteobacteria</taxon>
        <taxon>Chromatiales</taxon>
        <taxon>Granulosicoccaceae</taxon>
        <taxon>Granulosicoccus</taxon>
    </lineage>
</organism>
<dbReference type="InterPro" id="IPR002547">
    <property type="entry name" value="tRNA-bd_dom"/>
</dbReference>
<keyword evidence="10 15" id="KW-0460">Magnesium</keyword>
<evidence type="ECO:0000256" key="11">
    <source>
        <dbReference type="ARBA" id="ARBA00022884"/>
    </source>
</evidence>
<dbReference type="PROSITE" id="PS51447">
    <property type="entry name" value="FDX_ACB"/>
    <property type="match status" value="1"/>
</dbReference>
<dbReference type="SUPFAM" id="SSF54991">
    <property type="entry name" value="Anticodon-binding domain of PheRS"/>
    <property type="match status" value="1"/>
</dbReference>
<feature type="binding site" evidence="15">
    <location>
        <position position="463"/>
    </location>
    <ligand>
        <name>Mg(2+)</name>
        <dbReference type="ChEBI" id="CHEBI:18420"/>
        <note>shared with alpha subunit</note>
    </ligand>
</feature>
<accession>A0A2Z2NX19</accession>
<dbReference type="RefSeq" id="WP_088919961.1">
    <property type="nucleotide sequence ID" value="NZ_CP018632.1"/>
</dbReference>
<evidence type="ECO:0000313" key="21">
    <source>
        <dbReference type="Proteomes" id="UP000250079"/>
    </source>
</evidence>
<feature type="domain" description="FDX-ACB" evidence="18">
    <location>
        <begin position="720"/>
        <end position="813"/>
    </location>
</feature>
<dbReference type="OrthoDB" id="9805455at2"/>
<keyword evidence="12 15" id="KW-0648">Protein biosynthesis</keyword>
<dbReference type="InterPro" id="IPR045060">
    <property type="entry name" value="Phe-tRNA-ligase_IIc_bsu"/>
</dbReference>
<dbReference type="PANTHER" id="PTHR10947">
    <property type="entry name" value="PHENYLALANYL-TRNA SYNTHETASE BETA CHAIN AND LEUCINE-RICH REPEAT-CONTAINING PROTEIN 47"/>
    <property type="match status" value="1"/>
</dbReference>
<dbReference type="InterPro" id="IPR005121">
    <property type="entry name" value="Fdx_antiC-bd"/>
</dbReference>
<dbReference type="FunFam" id="3.30.70.380:FF:000001">
    <property type="entry name" value="Phenylalanine--tRNA ligase beta subunit"/>
    <property type="match status" value="1"/>
</dbReference>
<dbReference type="GO" id="GO:0009328">
    <property type="term" value="C:phenylalanine-tRNA ligase complex"/>
    <property type="evidence" value="ECO:0007669"/>
    <property type="project" value="TreeGrafter"/>
</dbReference>
<evidence type="ECO:0000256" key="12">
    <source>
        <dbReference type="ARBA" id="ARBA00022917"/>
    </source>
</evidence>
<dbReference type="CDD" id="cd02796">
    <property type="entry name" value="tRNA_bind_bactPheRS"/>
    <property type="match status" value="1"/>
</dbReference>
<dbReference type="InterPro" id="IPR005147">
    <property type="entry name" value="tRNA_synthase_B5-dom"/>
</dbReference>
<dbReference type="InterPro" id="IPR004532">
    <property type="entry name" value="Phe-tRNA-ligase_IIc_bsu_bact"/>
</dbReference>
<dbReference type="InterPro" id="IPR012340">
    <property type="entry name" value="NA-bd_OB-fold"/>
</dbReference>
<keyword evidence="4 15" id="KW-0963">Cytoplasm</keyword>
<keyword evidence="11 16" id="KW-0694">RNA-binding</keyword>
<dbReference type="AlphaFoldDB" id="A0A2Z2NX19"/>
<dbReference type="SUPFAM" id="SSF56037">
    <property type="entry name" value="PheT/TilS domain"/>
    <property type="match status" value="1"/>
</dbReference>
<dbReference type="GO" id="GO:0005524">
    <property type="term" value="F:ATP binding"/>
    <property type="evidence" value="ECO:0007669"/>
    <property type="project" value="UniProtKB-UniRule"/>
</dbReference>
<evidence type="ECO:0000259" key="17">
    <source>
        <dbReference type="PROSITE" id="PS50886"/>
    </source>
</evidence>
<dbReference type="HAMAP" id="MF_00283">
    <property type="entry name" value="Phe_tRNA_synth_beta1"/>
    <property type="match status" value="1"/>
</dbReference>
<feature type="binding site" evidence="15">
    <location>
        <position position="460"/>
    </location>
    <ligand>
        <name>Mg(2+)</name>
        <dbReference type="ChEBI" id="CHEBI:18420"/>
        <note>shared with alpha subunit</note>
    </ligand>
</feature>
<dbReference type="Pfam" id="PF03483">
    <property type="entry name" value="B3_4"/>
    <property type="match status" value="1"/>
</dbReference>
<comment type="subcellular location">
    <subcellularLocation>
        <location evidence="1 15">Cytoplasm</location>
    </subcellularLocation>
</comment>
<keyword evidence="13 15" id="KW-0030">Aminoacyl-tRNA synthetase</keyword>
<dbReference type="FunFam" id="2.40.50.140:FF:000045">
    <property type="entry name" value="Phenylalanine--tRNA ligase beta subunit"/>
    <property type="match status" value="1"/>
</dbReference>
<dbReference type="Gene3D" id="3.30.56.10">
    <property type="match status" value="2"/>
</dbReference>
<dbReference type="Pfam" id="PF17759">
    <property type="entry name" value="tRNA_synthFbeta"/>
    <property type="match status" value="1"/>
</dbReference>
<dbReference type="GO" id="GO:0004826">
    <property type="term" value="F:phenylalanine-tRNA ligase activity"/>
    <property type="evidence" value="ECO:0007669"/>
    <property type="project" value="UniProtKB-UniRule"/>
</dbReference>
<evidence type="ECO:0000259" key="18">
    <source>
        <dbReference type="PROSITE" id="PS51447"/>
    </source>
</evidence>
<feature type="binding site" evidence="15">
    <location>
        <position position="464"/>
    </location>
    <ligand>
        <name>Mg(2+)</name>
        <dbReference type="ChEBI" id="CHEBI:18420"/>
        <note>shared with alpha subunit</note>
    </ligand>
</feature>
<keyword evidence="6 15" id="KW-0436">Ligase</keyword>
<comment type="cofactor">
    <cofactor evidence="15">
        <name>Mg(2+)</name>
        <dbReference type="ChEBI" id="CHEBI:18420"/>
    </cofactor>
    <text evidence="15">Binds 2 magnesium ions per tetramer.</text>
</comment>
<dbReference type="GO" id="GO:0000287">
    <property type="term" value="F:magnesium ion binding"/>
    <property type="evidence" value="ECO:0007669"/>
    <property type="project" value="UniProtKB-UniRule"/>
</dbReference>
<comment type="catalytic activity">
    <reaction evidence="14 15">
        <text>tRNA(Phe) + L-phenylalanine + ATP = L-phenylalanyl-tRNA(Phe) + AMP + diphosphate + H(+)</text>
        <dbReference type="Rhea" id="RHEA:19413"/>
        <dbReference type="Rhea" id="RHEA-COMP:9668"/>
        <dbReference type="Rhea" id="RHEA-COMP:9699"/>
        <dbReference type="ChEBI" id="CHEBI:15378"/>
        <dbReference type="ChEBI" id="CHEBI:30616"/>
        <dbReference type="ChEBI" id="CHEBI:33019"/>
        <dbReference type="ChEBI" id="CHEBI:58095"/>
        <dbReference type="ChEBI" id="CHEBI:78442"/>
        <dbReference type="ChEBI" id="CHEBI:78531"/>
        <dbReference type="ChEBI" id="CHEBI:456215"/>
        <dbReference type="EC" id="6.1.1.20"/>
    </reaction>
</comment>
<keyword evidence="7 15" id="KW-0479">Metal-binding</keyword>
<keyword evidence="8 15" id="KW-0547">Nucleotide-binding</keyword>
<feature type="domain" description="B5" evidence="19">
    <location>
        <begin position="401"/>
        <end position="476"/>
    </location>
</feature>
<dbReference type="SMART" id="SM00896">
    <property type="entry name" value="FDX-ACB"/>
    <property type="match status" value="1"/>
</dbReference>
<dbReference type="EC" id="6.1.1.20" evidence="15"/>
<dbReference type="EMBL" id="CP018632">
    <property type="protein sequence ID" value="ASJ74995.1"/>
    <property type="molecule type" value="Genomic_DNA"/>
</dbReference>
<evidence type="ECO:0000256" key="5">
    <source>
        <dbReference type="ARBA" id="ARBA00022555"/>
    </source>
</evidence>
<dbReference type="KEGG" id="gai:IMCC3135_24650"/>
<dbReference type="Proteomes" id="UP000250079">
    <property type="component" value="Chromosome"/>
</dbReference>
<dbReference type="NCBIfam" id="NF045760">
    <property type="entry name" value="YtpR"/>
    <property type="match status" value="1"/>
</dbReference>
<evidence type="ECO:0000256" key="13">
    <source>
        <dbReference type="ARBA" id="ARBA00023146"/>
    </source>
</evidence>
<evidence type="ECO:0000313" key="20">
    <source>
        <dbReference type="EMBL" id="ASJ74995.1"/>
    </source>
</evidence>
<gene>
    <name evidence="15 20" type="primary">pheT</name>
    <name evidence="20" type="ORF">IMCC3135_24650</name>
</gene>
<dbReference type="InterPro" id="IPR041616">
    <property type="entry name" value="PheRS_beta_core"/>
</dbReference>
<dbReference type="Pfam" id="PF01588">
    <property type="entry name" value="tRNA_bind"/>
    <property type="match status" value="1"/>
</dbReference>
<evidence type="ECO:0000256" key="9">
    <source>
        <dbReference type="ARBA" id="ARBA00022840"/>
    </source>
</evidence>
<evidence type="ECO:0000256" key="2">
    <source>
        <dbReference type="ARBA" id="ARBA00008653"/>
    </source>
</evidence>
<evidence type="ECO:0000256" key="14">
    <source>
        <dbReference type="ARBA" id="ARBA00049255"/>
    </source>
</evidence>
<dbReference type="SMART" id="SM00873">
    <property type="entry name" value="B3_4"/>
    <property type="match status" value="1"/>
</dbReference>
<dbReference type="SMART" id="SM00874">
    <property type="entry name" value="B5"/>
    <property type="match status" value="1"/>
</dbReference>
<proteinExistence type="inferred from homology"/>
<evidence type="ECO:0000256" key="3">
    <source>
        <dbReference type="ARBA" id="ARBA00011209"/>
    </source>
</evidence>
<dbReference type="Pfam" id="PF03484">
    <property type="entry name" value="B5"/>
    <property type="match status" value="1"/>
</dbReference>
<keyword evidence="21" id="KW-1185">Reference proteome</keyword>
<comment type="subunit">
    <text evidence="3 15">Tetramer of two alpha and two beta subunits.</text>
</comment>
<dbReference type="InterPro" id="IPR033714">
    <property type="entry name" value="tRNA_bind_bactPheRS"/>
</dbReference>
<name>A0A2Z2NX19_9GAMM</name>
<dbReference type="Gene3D" id="3.30.70.380">
    <property type="entry name" value="Ferrodoxin-fold anticodon-binding domain"/>
    <property type="match status" value="1"/>
</dbReference>
<evidence type="ECO:0000256" key="16">
    <source>
        <dbReference type="PROSITE-ProRule" id="PRU00209"/>
    </source>
</evidence>
<dbReference type="Gene3D" id="2.40.50.140">
    <property type="entry name" value="Nucleic acid-binding proteins"/>
    <property type="match status" value="1"/>
</dbReference>
<dbReference type="GO" id="GO:0006432">
    <property type="term" value="P:phenylalanyl-tRNA aminoacylation"/>
    <property type="evidence" value="ECO:0007669"/>
    <property type="project" value="UniProtKB-UniRule"/>
</dbReference>
<dbReference type="CDD" id="cd00769">
    <property type="entry name" value="PheRS_beta_core"/>
    <property type="match status" value="1"/>
</dbReference>
<evidence type="ECO:0000256" key="7">
    <source>
        <dbReference type="ARBA" id="ARBA00022723"/>
    </source>
</evidence>
<evidence type="ECO:0000256" key="6">
    <source>
        <dbReference type="ARBA" id="ARBA00022598"/>
    </source>
</evidence>
<dbReference type="PROSITE" id="PS51483">
    <property type="entry name" value="B5"/>
    <property type="match status" value="1"/>
</dbReference>
<dbReference type="Pfam" id="PF03147">
    <property type="entry name" value="FDX-ACB"/>
    <property type="match status" value="1"/>
</dbReference>
<dbReference type="InterPro" id="IPR020825">
    <property type="entry name" value="Phe-tRNA_synthase-like_B3/B4"/>
</dbReference>
<dbReference type="Gene3D" id="3.50.40.10">
    <property type="entry name" value="Phenylalanyl-trna Synthetase, Chain B, domain 3"/>
    <property type="match status" value="1"/>
</dbReference>
<dbReference type="InterPro" id="IPR045864">
    <property type="entry name" value="aa-tRNA-synth_II/BPL/LPL"/>
</dbReference>
<dbReference type="Gene3D" id="3.30.930.10">
    <property type="entry name" value="Bira Bifunctional Protein, Domain 2"/>
    <property type="match status" value="1"/>
</dbReference>
<evidence type="ECO:0000256" key="10">
    <source>
        <dbReference type="ARBA" id="ARBA00022842"/>
    </source>
</evidence>
<dbReference type="NCBIfam" id="TIGR00472">
    <property type="entry name" value="pheT_bact"/>
    <property type="match status" value="1"/>
</dbReference>
<dbReference type="SUPFAM" id="SSF50249">
    <property type="entry name" value="Nucleic acid-binding proteins"/>
    <property type="match status" value="1"/>
</dbReference>
<evidence type="ECO:0000259" key="19">
    <source>
        <dbReference type="PROSITE" id="PS51483"/>
    </source>
</evidence>
<evidence type="ECO:0000256" key="4">
    <source>
        <dbReference type="ARBA" id="ARBA00022490"/>
    </source>
</evidence>
<keyword evidence="9 15" id="KW-0067">ATP-binding</keyword>
<evidence type="ECO:0000256" key="8">
    <source>
        <dbReference type="ARBA" id="ARBA00022741"/>
    </source>
</evidence>
<sequence length="814" mass="88470">MKFSEKWLREWVNPPVDTQGLGEQLTFMGLEVDEIVSAAPDFKGVVVARIVNIQQHPDADRLRVCEVDCGAEELIQVICGAPNARAGLTTALAQVGGRMPDGTKLKKAKLRGQVSMGMLCSAAELGLSEERDGIMELPDDAVTGTDLVAYLELDDSIIDIDLTPDRGDCLSIRGIARDLCARNDLALQVREINETPVEVDDQHSVVVDGQSACVRFTGRMLTQLTPGCATPGWMIERLRRAGVRAISPAVDITNYVMQELGQPMHAFDADKLQGGIQVRLARAGERLVLLDGRDVALDEDTTIIADDRGPIGIAGIMGGESTSVDEKTTRIFFESALFLPEIIAGKPRRYASHTESAHRFERGVDPAGQREALEYATGLMRAIAGGQAGPITDWQDDARMPARLDVLVRRARLQRVLGINPEVATVSMIFTRLGIRNETTADGWQVSAPSYRYDLAIEEDYIEEVARILGYDSLPRTSPTYRPVLRAVPESAVSPMATKRLLVNRGYQEVVTYSFVEAARQELLRPDLKALPLANPISSELGVMRTTLVGGLVSTMQRNLSRQISSMSLFETGLRFLSNNEGASTAGLDAYLSADHGADLQSDTGVQQQNMIAGLVVGRLSAENWNATVREADFYSIKADLEAMFSQANGVSIAYVPTDLAMLHPGQRAGMEVNGVLVGYVGALNPALQQSLDLSVMPVVFELSLHALSLASVPKAKPMSKFPQVRRDLALLVDESVTCQSIIEVIREQAPAILQDVRVFDVYQGEKVAEGKKSMALGLILQGFSRTLEDAEVEQVVAKIVAALEIAHGAILRV</sequence>
<dbReference type="InterPro" id="IPR009061">
    <property type="entry name" value="DNA-bd_dom_put_sf"/>
</dbReference>
<dbReference type="PROSITE" id="PS50886">
    <property type="entry name" value="TRBD"/>
    <property type="match status" value="1"/>
</dbReference>
<evidence type="ECO:0000256" key="1">
    <source>
        <dbReference type="ARBA" id="ARBA00004496"/>
    </source>
</evidence>
<protein>
    <recommendedName>
        <fullName evidence="15">Phenylalanine--tRNA ligase beta subunit</fullName>
        <ecNumber evidence="15">6.1.1.20</ecNumber>
    </recommendedName>
    <alternativeName>
        <fullName evidence="15">Phenylalanyl-tRNA synthetase beta subunit</fullName>
        <shortName evidence="15">PheRS</shortName>
    </alternativeName>
</protein>
<evidence type="ECO:0000256" key="15">
    <source>
        <dbReference type="HAMAP-Rule" id="MF_00283"/>
    </source>
</evidence>
<dbReference type="SUPFAM" id="SSF46955">
    <property type="entry name" value="Putative DNA-binding domain"/>
    <property type="match status" value="1"/>
</dbReference>
<dbReference type="InterPro" id="IPR005146">
    <property type="entry name" value="B3/B4_tRNA-bd"/>
</dbReference>
<dbReference type="PANTHER" id="PTHR10947:SF0">
    <property type="entry name" value="PHENYLALANINE--TRNA LIGASE BETA SUBUNIT"/>
    <property type="match status" value="1"/>
</dbReference>
<dbReference type="GO" id="GO:0000049">
    <property type="term" value="F:tRNA binding"/>
    <property type="evidence" value="ECO:0007669"/>
    <property type="project" value="UniProtKB-UniRule"/>
</dbReference>